<evidence type="ECO:0000313" key="1">
    <source>
        <dbReference type="EMBL" id="MDP9904697.1"/>
    </source>
</evidence>
<name>A0AAW8DGB7_9MICC</name>
<dbReference type="EMBL" id="JAUSRG010000003">
    <property type="protein sequence ID" value="MDP9904697.1"/>
    <property type="molecule type" value="Genomic_DNA"/>
</dbReference>
<protein>
    <submittedName>
        <fullName evidence="1">Ribulose 1,5-bisphosphate synthetase/thiazole synthase</fullName>
    </submittedName>
</protein>
<evidence type="ECO:0000313" key="3">
    <source>
        <dbReference type="Proteomes" id="UP001230951"/>
    </source>
</evidence>
<dbReference type="RefSeq" id="WP_306960550.1">
    <property type="nucleotide sequence ID" value="NZ_JAUSRG010000003.1"/>
</dbReference>
<evidence type="ECO:0000313" key="4">
    <source>
        <dbReference type="Proteomes" id="UP001242995"/>
    </source>
</evidence>
<organism evidence="1 4">
    <name type="scientific">Arthrobacter bambusae</name>
    <dbReference type="NCBI Taxonomy" id="1338426"/>
    <lineage>
        <taxon>Bacteria</taxon>
        <taxon>Bacillati</taxon>
        <taxon>Actinomycetota</taxon>
        <taxon>Actinomycetes</taxon>
        <taxon>Micrococcales</taxon>
        <taxon>Micrococcaceae</taxon>
        <taxon>Arthrobacter</taxon>
    </lineage>
</organism>
<comment type="caution">
    <text evidence="1">The sequence shown here is derived from an EMBL/GenBank/DDBJ whole genome shotgun (WGS) entry which is preliminary data.</text>
</comment>
<dbReference type="Proteomes" id="UP001242995">
    <property type="component" value="Unassembled WGS sequence"/>
</dbReference>
<evidence type="ECO:0000313" key="2">
    <source>
        <dbReference type="EMBL" id="MDQ0180874.1"/>
    </source>
</evidence>
<proteinExistence type="predicted"/>
<dbReference type="EMBL" id="JAUSTF010000004">
    <property type="protein sequence ID" value="MDQ0180874.1"/>
    <property type="molecule type" value="Genomic_DNA"/>
</dbReference>
<accession>A0AAW8DGB7</accession>
<reference evidence="1 3" key="1">
    <citation type="submission" date="2023-07" db="EMBL/GenBank/DDBJ databases">
        <title>Sorghum-associated microbial communities from plants grown in Nebraska, USA.</title>
        <authorList>
            <person name="Schachtman D."/>
        </authorList>
    </citation>
    <scope>NUCLEOTIDE SEQUENCE</scope>
    <source>
        <strain evidence="1">DS1006</strain>
        <strain evidence="2 3">DS1016</strain>
    </source>
</reference>
<dbReference type="Proteomes" id="UP001230951">
    <property type="component" value="Unassembled WGS sequence"/>
</dbReference>
<dbReference type="AlphaFoldDB" id="A0AAW8DGB7"/>
<sequence>MSARTIKGVVARITHEELHVEYDSHQNKLRVADRADNTLAVLTDDAVYQVAPAAPTGHVIVRKYQNIPDLIGVLTRQGVVETVNEGFDPIMRETATTARMLI</sequence>
<keyword evidence="3" id="KW-1185">Reference proteome</keyword>
<gene>
    <name evidence="1" type="ORF">J2S90_001652</name>
    <name evidence="2" type="ORF">J2S93_002301</name>
</gene>